<proteinExistence type="predicted"/>
<evidence type="ECO:0000313" key="3">
    <source>
        <dbReference type="Proteomes" id="UP000633278"/>
    </source>
</evidence>
<sequence length="283" mass="32785">MSGINYFFLLILIILILTSFKQTRNFLKQFSAEFLTGVSTIGLTIIGIMSNSEKIFVNNYTWKEAWIYLLLLFAIMIFASIFIGAKKSLENRSFQSLNSENIKLQKEIKSYKVEYYKLCSNNIYRLFNSFYSSGGERISIYKHQGDHFILLGRYAKNPAFNKYTDYQYSENEGLIGHGWNNGEAFITGAPKWTKSGKEYKQFMRERCTISDKRLRTITMKSRSLFVSTLNDESTAENPDGIIVFESTQPTKVTKNECLDLISTKKDDILTLLKNMKDLMRKTE</sequence>
<evidence type="ECO:0000256" key="1">
    <source>
        <dbReference type="SAM" id="Phobius"/>
    </source>
</evidence>
<keyword evidence="3" id="KW-1185">Reference proteome</keyword>
<keyword evidence="1" id="KW-1133">Transmembrane helix</keyword>
<organism evidence="2 3">
    <name type="scientific">Polaribacter pacificus</name>
    <dbReference type="NCBI Taxonomy" id="1775173"/>
    <lineage>
        <taxon>Bacteria</taxon>
        <taxon>Pseudomonadati</taxon>
        <taxon>Bacteroidota</taxon>
        <taxon>Flavobacteriia</taxon>
        <taxon>Flavobacteriales</taxon>
        <taxon>Flavobacteriaceae</taxon>
    </lineage>
</organism>
<feature type="transmembrane region" description="Helical" evidence="1">
    <location>
        <begin position="65"/>
        <end position="85"/>
    </location>
</feature>
<evidence type="ECO:0000313" key="2">
    <source>
        <dbReference type="EMBL" id="GGH04120.1"/>
    </source>
</evidence>
<dbReference type="EMBL" id="BMJW01000004">
    <property type="protein sequence ID" value="GGH04120.1"/>
    <property type="molecule type" value="Genomic_DNA"/>
</dbReference>
<accession>A0A917I207</accession>
<reference evidence="2" key="2">
    <citation type="submission" date="2020-09" db="EMBL/GenBank/DDBJ databases">
        <authorList>
            <person name="Sun Q."/>
            <person name="Zhou Y."/>
        </authorList>
    </citation>
    <scope>NUCLEOTIDE SEQUENCE</scope>
    <source>
        <strain evidence="2">CGMCC 1.15763</strain>
    </source>
</reference>
<gene>
    <name evidence="2" type="ORF">GCM10011416_24020</name>
</gene>
<feature type="transmembrane region" description="Helical" evidence="1">
    <location>
        <begin position="6"/>
        <end position="23"/>
    </location>
</feature>
<keyword evidence="1" id="KW-0812">Transmembrane</keyword>
<protein>
    <submittedName>
        <fullName evidence="2">Uncharacterized protein</fullName>
    </submittedName>
</protein>
<keyword evidence="1" id="KW-0472">Membrane</keyword>
<dbReference type="Proteomes" id="UP000633278">
    <property type="component" value="Unassembled WGS sequence"/>
</dbReference>
<dbReference type="AlphaFoldDB" id="A0A917I207"/>
<reference evidence="2" key="1">
    <citation type="journal article" date="2014" name="Int. J. Syst. Evol. Microbiol.">
        <title>Complete genome sequence of Corynebacterium casei LMG S-19264T (=DSM 44701T), isolated from a smear-ripened cheese.</title>
        <authorList>
            <consortium name="US DOE Joint Genome Institute (JGI-PGF)"/>
            <person name="Walter F."/>
            <person name="Albersmeier A."/>
            <person name="Kalinowski J."/>
            <person name="Ruckert C."/>
        </authorList>
    </citation>
    <scope>NUCLEOTIDE SEQUENCE</scope>
    <source>
        <strain evidence="2">CGMCC 1.15763</strain>
    </source>
</reference>
<dbReference type="RefSeq" id="WP_188599605.1">
    <property type="nucleotide sequence ID" value="NZ_BMJW01000004.1"/>
</dbReference>
<name>A0A917I207_9FLAO</name>
<comment type="caution">
    <text evidence="2">The sequence shown here is derived from an EMBL/GenBank/DDBJ whole genome shotgun (WGS) entry which is preliminary data.</text>
</comment>
<feature type="transmembrane region" description="Helical" evidence="1">
    <location>
        <begin position="30"/>
        <end position="50"/>
    </location>
</feature>